<protein>
    <submittedName>
        <fullName evidence="1">Uncharacterized protein</fullName>
    </submittedName>
</protein>
<sequence>MGALDWPLYYSHFSICSLLFPNVFSSVPIFKVGCHNTMGKACEECTMHCVMMHKKNKNPSSLVTTFVKVMIGDDYSKILLLPPSFSRRGKKLVDKRTHLEDLNGVKWDVKFTKIDNQLALEEGWNTFALTHGLQKGDILVFHYIMKSHFVVLMYGSTGCPENRHFGFSHNPMKETKKNNNNFVVNGQSPSEVHTNFTDFSHESSSKSEPPVPGVNDMKTMNKKLDRAKMSPNENTTNTQHLVASSSRPVVKETDQRPEPLVINTNKETDQRSEPLVKNTVPDYMVSKSPTTVKPFCLVDNDNGHEQDECRTNSLPPVVVESDGGQKNNVAAGGGGGSDETEINRFRKALETRLEMAAEKRKEGTVKQGEVAHSNSRHKRLRPDNVPITPAKVVKREPDTSASRLHNSGYPFTSTGISPKPMAKRMEPIKKEPTMNHGLGGLLKKEPTMNHGSGGLPKKVPTMNHGSGGMIKKEPKPEPVDYDEAPLSGPSNTSFSATMSSYQYLELPGWVKLKSKVILLRNGTDLWAVLYQTKFGLKALTQNWGTFAKEKGIKPGDKCEFVLESEPNSRFTCNVFDVHITR</sequence>
<gene>
    <name evidence="1" type="ORF">L1987_47447</name>
</gene>
<keyword evidence="2" id="KW-1185">Reference proteome</keyword>
<reference evidence="2" key="1">
    <citation type="journal article" date="2022" name="Mol. Ecol. Resour.">
        <title>The genomes of chicory, endive, great burdock and yacon provide insights into Asteraceae palaeo-polyploidization history and plant inulin production.</title>
        <authorList>
            <person name="Fan W."/>
            <person name="Wang S."/>
            <person name="Wang H."/>
            <person name="Wang A."/>
            <person name="Jiang F."/>
            <person name="Liu H."/>
            <person name="Zhao H."/>
            <person name="Xu D."/>
            <person name="Zhang Y."/>
        </authorList>
    </citation>
    <scope>NUCLEOTIDE SEQUENCE [LARGE SCALE GENOMIC DNA]</scope>
    <source>
        <strain evidence="2">cv. Yunnan</strain>
    </source>
</reference>
<accession>A0ACB9G3I7</accession>
<proteinExistence type="predicted"/>
<reference evidence="1 2" key="2">
    <citation type="journal article" date="2022" name="Mol. Ecol. Resour.">
        <title>The genomes of chicory, endive, great burdock and yacon provide insights into Asteraceae paleo-polyploidization history and plant inulin production.</title>
        <authorList>
            <person name="Fan W."/>
            <person name="Wang S."/>
            <person name="Wang H."/>
            <person name="Wang A."/>
            <person name="Jiang F."/>
            <person name="Liu H."/>
            <person name="Zhao H."/>
            <person name="Xu D."/>
            <person name="Zhang Y."/>
        </authorList>
    </citation>
    <scope>NUCLEOTIDE SEQUENCE [LARGE SCALE GENOMIC DNA]</scope>
    <source>
        <strain evidence="2">cv. Yunnan</strain>
        <tissue evidence="1">Leaves</tissue>
    </source>
</reference>
<name>A0ACB9G3I7_9ASTR</name>
<dbReference type="EMBL" id="CM042032">
    <property type="protein sequence ID" value="KAI3777646.1"/>
    <property type="molecule type" value="Genomic_DNA"/>
</dbReference>
<evidence type="ECO:0000313" key="1">
    <source>
        <dbReference type="EMBL" id="KAI3777646.1"/>
    </source>
</evidence>
<organism evidence="1 2">
    <name type="scientific">Smallanthus sonchifolius</name>
    <dbReference type="NCBI Taxonomy" id="185202"/>
    <lineage>
        <taxon>Eukaryota</taxon>
        <taxon>Viridiplantae</taxon>
        <taxon>Streptophyta</taxon>
        <taxon>Embryophyta</taxon>
        <taxon>Tracheophyta</taxon>
        <taxon>Spermatophyta</taxon>
        <taxon>Magnoliopsida</taxon>
        <taxon>eudicotyledons</taxon>
        <taxon>Gunneridae</taxon>
        <taxon>Pentapetalae</taxon>
        <taxon>asterids</taxon>
        <taxon>campanulids</taxon>
        <taxon>Asterales</taxon>
        <taxon>Asteraceae</taxon>
        <taxon>Asteroideae</taxon>
        <taxon>Heliantheae alliance</taxon>
        <taxon>Millerieae</taxon>
        <taxon>Smallanthus</taxon>
    </lineage>
</organism>
<evidence type="ECO:0000313" key="2">
    <source>
        <dbReference type="Proteomes" id="UP001056120"/>
    </source>
</evidence>
<comment type="caution">
    <text evidence="1">The sequence shown here is derived from an EMBL/GenBank/DDBJ whole genome shotgun (WGS) entry which is preliminary data.</text>
</comment>
<dbReference type="Proteomes" id="UP001056120">
    <property type="component" value="Linkage Group LG15"/>
</dbReference>